<dbReference type="EMBL" id="JAPQKL010000003">
    <property type="protein sequence ID" value="KAJ5138219.1"/>
    <property type="molecule type" value="Genomic_DNA"/>
</dbReference>
<gene>
    <name evidence="1" type="ORF">N7515_003067</name>
</gene>
<dbReference type="RefSeq" id="XP_056522868.1">
    <property type="nucleotide sequence ID" value="XM_056663811.1"/>
</dbReference>
<dbReference type="GO" id="GO:0008483">
    <property type="term" value="F:transaminase activity"/>
    <property type="evidence" value="ECO:0007669"/>
    <property type="project" value="UniProtKB-KW"/>
</dbReference>
<proteinExistence type="predicted"/>
<accession>A0A9W9H3Y6</accession>
<keyword evidence="1" id="KW-0032">Aminotransferase</keyword>
<dbReference type="Proteomes" id="UP001149079">
    <property type="component" value="Unassembled WGS sequence"/>
</dbReference>
<dbReference type="GeneID" id="81402981"/>
<keyword evidence="1" id="KW-0808">Transferase</keyword>
<evidence type="ECO:0000313" key="1">
    <source>
        <dbReference type="EMBL" id="KAJ5138219.1"/>
    </source>
</evidence>
<sequence>SCFDQSRFGFASTSQYIAVLSLKNVLGQGRYVSRGGTVTHGFFRQQPQKHLRKLFSNHDISRCRSSAWRKLVLGAEHDEKQHTKIIPNCPAWPHVNGSCPVVTCQSLSGSEALHRLAVWNVAKSRAGRLQVSPQYRYSSTFHRPKKPTTTLDAGQDGCSIASLALYCESSKYDQETKELDIESYVRH</sequence>
<dbReference type="AlphaFoldDB" id="A0A9W9H3Y6"/>
<protein>
    <submittedName>
        <fullName evidence="1">Aminotransferase</fullName>
    </submittedName>
</protein>
<evidence type="ECO:0000313" key="2">
    <source>
        <dbReference type="Proteomes" id="UP001149079"/>
    </source>
</evidence>
<comment type="caution">
    <text evidence="1">The sequence shown here is derived from an EMBL/GenBank/DDBJ whole genome shotgun (WGS) entry which is preliminary data.</text>
</comment>
<feature type="non-terminal residue" evidence="1">
    <location>
        <position position="187"/>
    </location>
</feature>
<reference evidence="1" key="2">
    <citation type="journal article" date="2023" name="IMA Fungus">
        <title>Comparative genomic study of the Penicillium genus elucidates a diverse pangenome and 15 lateral gene transfer events.</title>
        <authorList>
            <person name="Petersen C."/>
            <person name="Sorensen T."/>
            <person name="Nielsen M.R."/>
            <person name="Sondergaard T.E."/>
            <person name="Sorensen J.L."/>
            <person name="Fitzpatrick D.A."/>
            <person name="Frisvad J.C."/>
            <person name="Nielsen K.L."/>
        </authorList>
    </citation>
    <scope>NUCLEOTIDE SEQUENCE</scope>
    <source>
        <strain evidence="1">IBT 22155</strain>
    </source>
</reference>
<reference evidence="1" key="1">
    <citation type="submission" date="2022-11" db="EMBL/GenBank/DDBJ databases">
        <authorList>
            <person name="Petersen C."/>
        </authorList>
    </citation>
    <scope>NUCLEOTIDE SEQUENCE</scope>
    <source>
        <strain evidence="1">IBT 22155</strain>
    </source>
</reference>
<name>A0A9W9H3Y6_9EURO</name>
<organism evidence="1 2">
    <name type="scientific">Penicillium bovifimosum</name>
    <dbReference type="NCBI Taxonomy" id="126998"/>
    <lineage>
        <taxon>Eukaryota</taxon>
        <taxon>Fungi</taxon>
        <taxon>Dikarya</taxon>
        <taxon>Ascomycota</taxon>
        <taxon>Pezizomycotina</taxon>
        <taxon>Eurotiomycetes</taxon>
        <taxon>Eurotiomycetidae</taxon>
        <taxon>Eurotiales</taxon>
        <taxon>Aspergillaceae</taxon>
        <taxon>Penicillium</taxon>
    </lineage>
</organism>
<keyword evidence="2" id="KW-1185">Reference proteome</keyword>